<dbReference type="EMBL" id="JAWXYG010000007">
    <property type="protein sequence ID" value="KAK4267122.1"/>
    <property type="molecule type" value="Genomic_DNA"/>
</dbReference>
<sequence>MHSSCLCRLLNEFPCLCSIANVQSYFHYTSCSLRAQKPFHGKITSISYGKELRLPCAWKSLEKLKRVRYNEGRGKLQRGRLLIKAVATLEPKRLAADEDKCLSFKDSDKSVNSNRPVVRHDSWNDDTEELDEREKMRRMRISKANSGNTPWNKGRKHSPETLQKIRERTRLAMQNPKVRMKLVDLGHAQTLETRQKIGIGVRKGWERRTAKRMVQEACVLDWQNLIAEASRQGFVGEEEMQWNSYKTLNEQLQQEWLESVEQRKNMQRATYSKRAPKSPEQRRKIAEAISAKWADPDYRQRVCSALAKYHGTTDKIERKPRRKPSVGTESPRRSSIKKKSTETSSFAKSKERVLTQKQQRRRKYPVYKDPLASFKFDMIMNIKERRAAAETKQTEAIERARLLIAEAEKAANALEVAATKSPIAQASLIETRKLINEAIQSLESIKTQHTTESTVSLSEIDQGKGATLEDLNQSDMGPVNGHKALPSSDYKLPDGQFSLHELINGNLKLHLAPTNDIASSALGFESESDSKNQPEETLQDQGLEQKADPSPTKMEIQSVEDETPSKSLTVTKKWIKGRLIEVVEETH</sequence>
<dbReference type="AlphaFoldDB" id="A0AAE1JE76"/>
<dbReference type="InterPro" id="IPR003611">
    <property type="entry name" value="NUMOD3"/>
</dbReference>
<dbReference type="Proteomes" id="UP001293593">
    <property type="component" value="Unassembled WGS sequence"/>
</dbReference>
<feature type="region of interest" description="Disordered" evidence="1">
    <location>
        <begin position="524"/>
        <end position="566"/>
    </location>
</feature>
<comment type="caution">
    <text evidence="3">The sequence shown here is derived from an EMBL/GenBank/DDBJ whole genome shotgun (WGS) entry which is preliminary data.</text>
</comment>
<name>A0AAE1JE76_9FABA</name>
<feature type="domain" description="Nuclease associated modular" evidence="2">
    <location>
        <begin position="139"/>
        <end position="166"/>
    </location>
</feature>
<dbReference type="PANTHER" id="PTHR34199">
    <property type="entry name" value="NUMOD3 MOTIF FAMILY PROTEIN, EXPRESSED"/>
    <property type="match status" value="1"/>
</dbReference>
<organism evidence="3 4">
    <name type="scientific">Acacia crassicarpa</name>
    <name type="common">northern wattle</name>
    <dbReference type="NCBI Taxonomy" id="499986"/>
    <lineage>
        <taxon>Eukaryota</taxon>
        <taxon>Viridiplantae</taxon>
        <taxon>Streptophyta</taxon>
        <taxon>Embryophyta</taxon>
        <taxon>Tracheophyta</taxon>
        <taxon>Spermatophyta</taxon>
        <taxon>Magnoliopsida</taxon>
        <taxon>eudicotyledons</taxon>
        <taxon>Gunneridae</taxon>
        <taxon>Pentapetalae</taxon>
        <taxon>rosids</taxon>
        <taxon>fabids</taxon>
        <taxon>Fabales</taxon>
        <taxon>Fabaceae</taxon>
        <taxon>Caesalpinioideae</taxon>
        <taxon>mimosoid clade</taxon>
        <taxon>Acacieae</taxon>
        <taxon>Acacia</taxon>
    </lineage>
</organism>
<evidence type="ECO:0000256" key="1">
    <source>
        <dbReference type="SAM" id="MobiDB-lite"/>
    </source>
</evidence>
<dbReference type="PANTHER" id="PTHR34199:SF2">
    <property type="entry name" value="NUMOD3 MOTIF FAMILY PROTEIN, EXPRESSED"/>
    <property type="match status" value="1"/>
</dbReference>
<accession>A0AAE1JE76</accession>
<evidence type="ECO:0000313" key="3">
    <source>
        <dbReference type="EMBL" id="KAK4267122.1"/>
    </source>
</evidence>
<evidence type="ECO:0000259" key="2">
    <source>
        <dbReference type="Pfam" id="PF07460"/>
    </source>
</evidence>
<gene>
    <name evidence="3" type="ORF">QN277_023948</name>
</gene>
<feature type="region of interest" description="Disordered" evidence="1">
    <location>
        <begin position="313"/>
        <end position="362"/>
    </location>
</feature>
<protein>
    <recommendedName>
        <fullName evidence="2">Nuclease associated modular domain-containing protein</fullName>
    </recommendedName>
</protein>
<dbReference type="GO" id="GO:0003677">
    <property type="term" value="F:DNA binding"/>
    <property type="evidence" value="ECO:0007669"/>
    <property type="project" value="InterPro"/>
</dbReference>
<keyword evidence="4" id="KW-1185">Reference proteome</keyword>
<evidence type="ECO:0000313" key="4">
    <source>
        <dbReference type="Proteomes" id="UP001293593"/>
    </source>
</evidence>
<dbReference type="Pfam" id="PF07460">
    <property type="entry name" value="NUMOD3"/>
    <property type="match status" value="1"/>
</dbReference>
<proteinExistence type="predicted"/>
<reference evidence="3" key="1">
    <citation type="submission" date="2023-10" db="EMBL/GenBank/DDBJ databases">
        <title>Chromosome-level genome of the transformable northern wattle, Acacia crassicarpa.</title>
        <authorList>
            <person name="Massaro I."/>
            <person name="Sinha N.R."/>
            <person name="Poethig S."/>
            <person name="Leichty A.R."/>
        </authorList>
    </citation>
    <scope>NUCLEOTIDE SEQUENCE</scope>
    <source>
        <strain evidence="3">Acra3RX</strain>
        <tissue evidence="3">Leaf</tissue>
    </source>
</reference>